<comment type="caution">
    <text evidence="4">The sequence shown here is derived from an EMBL/GenBank/DDBJ whole genome shotgun (WGS) entry which is preliminary data.</text>
</comment>
<feature type="chain" id="PRO_5039444640" description="DUF5979 domain-containing protein" evidence="2">
    <location>
        <begin position="31"/>
        <end position="348"/>
    </location>
</feature>
<protein>
    <recommendedName>
        <fullName evidence="3">DUF5979 domain-containing protein</fullName>
    </recommendedName>
</protein>
<evidence type="ECO:0000256" key="2">
    <source>
        <dbReference type="SAM" id="SignalP"/>
    </source>
</evidence>
<feature type="compositionally biased region" description="Polar residues" evidence="1">
    <location>
        <begin position="332"/>
        <end position="341"/>
    </location>
</feature>
<proteinExistence type="predicted"/>
<evidence type="ECO:0000313" key="5">
    <source>
        <dbReference type="Proteomes" id="UP000823893"/>
    </source>
</evidence>
<feature type="domain" description="DUF5979" evidence="3">
    <location>
        <begin position="204"/>
        <end position="300"/>
    </location>
</feature>
<dbReference type="EMBL" id="DWWV01000042">
    <property type="protein sequence ID" value="HJC09924.1"/>
    <property type="molecule type" value="Genomic_DNA"/>
</dbReference>
<evidence type="ECO:0000259" key="3">
    <source>
        <dbReference type="Pfam" id="PF19407"/>
    </source>
</evidence>
<reference evidence="4" key="1">
    <citation type="journal article" date="2021" name="PeerJ">
        <title>Extensive microbial diversity within the chicken gut microbiome revealed by metagenomics and culture.</title>
        <authorList>
            <person name="Gilroy R."/>
            <person name="Ravi A."/>
            <person name="Getino M."/>
            <person name="Pursley I."/>
            <person name="Horton D.L."/>
            <person name="Alikhan N.F."/>
            <person name="Baker D."/>
            <person name="Gharbi K."/>
            <person name="Hall N."/>
            <person name="Watson M."/>
            <person name="Adriaenssens E.M."/>
            <person name="Foster-Nyarko E."/>
            <person name="Jarju S."/>
            <person name="Secka A."/>
            <person name="Antonio M."/>
            <person name="Oren A."/>
            <person name="Chaudhuri R.R."/>
            <person name="La Ragione R."/>
            <person name="Hildebrand F."/>
            <person name="Pallen M.J."/>
        </authorList>
    </citation>
    <scope>NUCLEOTIDE SEQUENCE</scope>
    <source>
        <strain evidence="4">ChiSxjej6B18-287</strain>
    </source>
</reference>
<evidence type="ECO:0000313" key="4">
    <source>
        <dbReference type="EMBL" id="HJC09924.1"/>
    </source>
</evidence>
<feature type="compositionally biased region" description="Acidic residues" evidence="1">
    <location>
        <begin position="318"/>
        <end position="330"/>
    </location>
</feature>
<accession>A0A9D2N552</accession>
<sequence>MKMKKKIKQAAAAVLTLMLTLPAFFSSAQAAVGIDTQRDCFVDFQLDGAFEELTGQDENLEEPVTVRLYKVADVKESGAYLPEAEFEALALDRVDHETTAEEWADKAETAGEILEGLSTEAQTALLSARVTLAKGKGSTGSLQPGLYLVMTDSVRSPEYIYSFTPYLLSLPGNYYSEEHPDDSWQYSVTVGLKPEQELRYGSLEIIKTLEAYNATLGGADFIFSVEAVRQGKTVYSDVVSLSFDGPGTKRVLIDRLPAGSQVTVTEVYSGSCYVLTSPGSQDTQIRADQVSQTAFSNTYDEENNGGSSIVNRFIYTPEDSEGEASPEEEISGTWTWQQQRDSALEKED</sequence>
<gene>
    <name evidence="4" type="ORF">H9935_03800</name>
</gene>
<dbReference type="Proteomes" id="UP000823893">
    <property type="component" value="Unassembled WGS sequence"/>
</dbReference>
<dbReference type="InterPro" id="IPR013783">
    <property type="entry name" value="Ig-like_fold"/>
</dbReference>
<dbReference type="InterPro" id="IPR046022">
    <property type="entry name" value="DUF5979"/>
</dbReference>
<dbReference type="Pfam" id="PF19407">
    <property type="entry name" value="DUF5979"/>
    <property type="match status" value="1"/>
</dbReference>
<dbReference type="AlphaFoldDB" id="A0A9D2N552"/>
<organism evidence="4 5">
    <name type="scientific">Candidatus Blautia merdigallinarum</name>
    <dbReference type="NCBI Taxonomy" id="2838495"/>
    <lineage>
        <taxon>Bacteria</taxon>
        <taxon>Bacillati</taxon>
        <taxon>Bacillota</taxon>
        <taxon>Clostridia</taxon>
        <taxon>Lachnospirales</taxon>
        <taxon>Lachnospiraceae</taxon>
        <taxon>Blautia</taxon>
    </lineage>
</organism>
<feature type="region of interest" description="Disordered" evidence="1">
    <location>
        <begin position="315"/>
        <end position="348"/>
    </location>
</feature>
<feature type="signal peptide" evidence="2">
    <location>
        <begin position="1"/>
        <end position="30"/>
    </location>
</feature>
<dbReference type="Gene3D" id="2.60.40.10">
    <property type="entry name" value="Immunoglobulins"/>
    <property type="match status" value="1"/>
</dbReference>
<name>A0A9D2N552_9FIRM</name>
<reference evidence="4" key="2">
    <citation type="submission" date="2021-04" db="EMBL/GenBank/DDBJ databases">
        <authorList>
            <person name="Gilroy R."/>
        </authorList>
    </citation>
    <scope>NUCLEOTIDE SEQUENCE</scope>
    <source>
        <strain evidence="4">ChiSxjej6B18-287</strain>
    </source>
</reference>
<evidence type="ECO:0000256" key="1">
    <source>
        <dbReference type="SAM" id="MobiDB-lite"/>
    </source>
</evidence>
<keyword evidence="2" id="KW-0732">Signal</keyword>